<organism evidence="1">
    <name type="scientific">Pithovirus LCPAC001</name>
    <dbReference type="NCBI Taxonomy" id="2506585"/>
    <lineage>
        <taxon>Viruses</taxon>
        <taxon>Pithoviruses</taxon>
    </lineage>
</organism>
<name>A0A481Z2S4_9VIRU</name>
<evidence type="ECO:0000313" key="1">
    <source>
        <dbReference type="EMBL" id="QBK89641.1"/>
    </source>
</evidence>
<dbReference type="EMBL" id="MK500431">
    <property type="protein sequence ID" value="QBK89641.1"/>
    <property type="molecule type" value="Genomic_DNA"/>
</dbReference>
<protein>
    <submittedName>
        <fullName evidence="1">Uncharacterized protein</fullName>
    </submittedName>
</protein>
<reference evidence="1" key="1">
    <citation type="journal article" date="2019" name="MBio">
        <title>Virus Genomes from Deep Sea Sediments Expand the Ocean Megavirome and Support Independent Origins of Viral Gigantism.</title>
        <authorList>
            <person name="Backstrom D."/>
            <person name="Yutin N."/>
            <person name="Jorgensen S.L."/>
            <person name="Dharamshi J."/>
            <person name="Homa F."/>
            <person name="Zaremba-Niedwiedzka K."/>
            <person name="Spang A."/>
            <person name="Wolf Y.I."/>
            <person name="Koonin E.V."/>
            <person name="Ettema T.J."/>
        </authorList>
    </citation>
    <scope>NUCLEOTIDE SEQUENCE</scope>
</reference>
<accession>A0A481Z2S4</accession>
<sequence length="56" mass="6366">MNIAIFFLGSSNNYRRKFINIEGYNVNCGLNVFSGHKEIVIGGVVELLVLKQILFY</sequence>
<proteinExistence type="predicted"/>
<gene>
    <name evidence="1" type="ORF">LCPAC001_01510</name>
</gene>